<dbReference type="GO" id="GO:0005524">
    <property type="term" value="F:ATP binding"/>
    <property type="evidence" value="ECO:0007669"/>
    <property type="project" value="UniProtKB-KW"/>
</dbReference>
<evidence type="ECO:0000256" key="3">
    <source>
        <dbReference type="ARBA" id="ARBA00022777"/>
    </source>
</evidence>
<dbReference type="PROSITE" id="PS50011">
    <property type="entry name" value="PROTEIN_KINASE_DOM"/>
    <property type="match status" value="1"/>
</dbReference>
<dbReference type="InterPro" id="IPR059179">
    <property type="entry name" value="MLKL-like_MCAfunc"/>
</dbReference>
<dbReference type="InterPro" id="IPR011990">
    <property type="entry name" value="TPR-like_helical_dom_sf"/>
</dbReference>
<comment type="caution">
    <text evidence="6">The sequence shown here is derived from an EMBL/GenBank/DDBJ whole genome shotgun (WGS) entry which is preliminary data.</text>
</comment>
<dbReference type="Gene3D" id="1.10.510.10">
    <property type="entry name" value="Transferase(Phosphotransferase) domain 1"/>
    <property type="match status" value="1"/>
</dbReference>
<dbReference type="InterPro" id="IPR036537">
    <property type="entry name" value="Adaptor_Cbl_N_dom_sf"/>
</dbReference>
<accession>A0A9N8ZDD0</accession>
<dbReference type="PANTHER" id="PTHR44329">
    <property type="entry name" value="SERINE/THREONINE-PROTEIN KINASE TNNI3K-RELATED"/>
    <property type="match status" value="1"/>
</dbReference>
<sequence length="678" mass="78135">MVREIFEVTTEVIDGFSSLDNTNPTLKILKTAAHTASPIFPVIDIVLTLIDEIVNIYNTAQHNTKICSSLVDRVQRAEYAVKVLKRRLDDKKYNTQVYYQSFIHFKNILDKIKNYSADMTQLRGIKKYKNAYLMRDKFIKLTEEFERCMQDLNFTLLVSDEEQRKYDEIALNQDIADLAQILQEKKTTDLSFEPKKIDVSELTDPFVPESDDYRGNLNSSTIKKKKWKLSVDVACKPVKINSPELKGFSLYKHFSSNSRSSEISSEELKKLESQLKILEKLGECKHIIKFHGISYVHNCDVQVFEWTELGNLKEVYENKIIPWGAKVQIARDIGRGIAFLASTQIFHHDLRCKNVMLTERLEPKLANFELSRMEIGISKNIGESLIEVINWMSPEKMNDFPYTYKCEIFSFGMLLWELCFEKKPYANKNDPSQVMKHVKGGGREHLRFVPGKEPEDSEIQKEFADIISQAWHDNPSQRPNIIPLCIRLETLASKYIKTGTSFELLHKEPLTQTQIYYSGEDFEDFEDCELETIEAIMSVEEGKKLFKSEKDEDKAAAWKCFEANAELGDVEAIYYKGSCYDKGIAVEKDDVKAMEFFKIAADEGHPDAQLKYAFKIYAQKKIKDFLEYLTKSAHNGNPTALFNLGLIKISGNYKVKKDKELGIRYIKLAAKEGQPKAM</sequence>
<keyword evidence="1" id="KW-0808">Transferase</keyword>
<dbReference type="InterPro" id="IPR001245">
    <property type="entry name" value="Ser-Thr/Tyr_kinase_cat_dom"/>
</dbReference>
<keyword evidence="2" id="KW-0547">Nucleotide-binding</keyword>
<dbReference type="OrthoDB" id="2390637at2759"/>
<dbReference type="InterPro" id="IPR000719">
    <property type="entry name" value="Prot_kinase_dom"/>
</dbReference>
<dbReference type="Pfam" id="PF08238">
    <property type="entry name" value="Sel1"/>
    <property type="match status" value="2"/>
</dbReference>
<dbReference type="SUPFAM" id="SSF81901">
    <property type="entry name" value="HCP-like"/>
    <property type="match status" value="1"/>
</dbReference>
<evidence type="ECO:0000256" key="1">
    <source>
        <dbReference type="ARBA" id="ARBA00022679"/>
    </source>
</evidence>
<evidence type="ECO:0000313" key="6">
    <source>
        <dbReference type="EMBL" id="CAG8492123.1"/>
    </source>
</evidence>
<dbReference type="PROSITE" id="PS00109">
    <property type="entry name" value="PROTEIN_KINASE_TYR"/>
    <property type="match status" value="1"/>
</dbReference>
<name>A0A9N8ZDD0_9GLOM</name>
<protein>
    <submittedName>
        <fullName evidence="6">3656_t:CDS:1</fullName>
    </submittedName>
</protein>
<gene>
    <name evidence="6" type="ORF">DEBURN_LOCUS4234</name>
</gene>
<feature type="domain" description="Protein kinase" evidence="5">
    <location>
        <begin position="208"/>
        <end position="496"/>
    </location>
</feature>
<dbReference type="Gene3D" id="1.25.40.10">
    <property type="entry name" value="Tetratricopeptide repeat domain"/>
    <property type="match status" value="1"/>
</dbReference>
<dbReference type="SMART" id="SM00671">
    <property type="entry name" value="SEL1"/>
    <property type="match status" value="2"/>
</dbReference>
<dbReference type="InterPro" id="IPR011009">
    <property type="entry name" value="Kinase-like_dom_sf"/>
</dbReference>
<reference evidence="6" key="1">
    <citation type="submission" date="2021-06" db="EMBL/GenBank/DDBJ databases">
        <authorList>
            <person name="Kallberg Y."/>
            <person name="Tangrot J."/>
            <person name="Rosling A."/>
        </authorList>
    </citation>
    <scope>NUCLEOTIDE SEQUENCE</scope>
    <source>
        <strain evidence="6">AZ414A</strain>
    </source>
</reference>
<dbReference type="Gene3D" id="1.20.930.20">
    <property type="entry name" value="Adaptor protein Cbl, N-terminal domain"/>
    <property type="match status" value="1"/>
</dbReference>
<dbReference type="Pfam" id="PF07714">
    <property type="entry name" value="PK_Tyr_Ser-Thr"/>
    <property type="match status" value="1"/>
</dbReference>
<dbReference type="AlphaFoldDB" id="A0A9N8ZDD0"/>
<dbReference type="SUPFAM" id="SSF56112">
    <property type="entry name" value="Protein kinase-like (PK-like)"/>
    <property type="match status" value="1"/>
</dbReference>
<dbReference type="PANTHER" id="PTHR44329:SF288">
    <property type="entry name" value="MITOGEN-ACTIVATED PROTEIN KINASE KINASE KINASE 20"/>
    <property type="match status" value="1"/>
</dbReference>
<dbReference type="InterPro" id="IPR051681">
    <property type="entry name" value="Ser/Thr_Kinases-Pseudokinases"/>
</dbReference>
<dbReference type="EMBL" id="CAJVPK010000309">
    <property type="protein sequence ID" value="CAG8492123.1"/>
    <property type="molecule type" value="Genomic_DNA"/>
</dbReference>
<dbReference type="CDD" id="cd21037">
    <property type="entry name" value="MLKL_NTD"/>
    <property type="match status" value="1"/>
</dbReference>
<proteinExistence type="predicted"/>
<evidence type="ECO:0000313" key="7">
    <source>
        <dbReference type="Proteomes" id="UP000789706"/>
    </source>
</evidence>
<dbReference type="Proteomes" id="UP000789706">
    <property type="component" value="Unassembled WGS sequence"/>
</dbReference>
<evidence type="ECO:0000256" key="4">
    <source>
        <dbReference type="ARBA" id="ARBA00022840"/>
    </source>
</evidence>
<dbReference type="GO" id="GO:0004674">
    <property type="term" value="F:protein serine/threonine kinase activity"/>
    <property type="evidence" value="ECO:0007669"/>
    <property type="project" value="TreeGrafter"/>
</dbReference>
<evidence type="ECO:0000256" key="2">
    <source>
        <dbReference type="ARBA" id="ARBA00022741"/>
    </source>
</evidence>
<dbReference type="InterPro" id="IPR006597">
    <property type="entry name" value="Sel1-like"/>
</dbReference>
<keyword evidence="3" id="KW-0418">Kinase</keyword>
<keyword evidence="4" id="KW-0067">ATP-binding</keyword>
<organism evidence="6 7">
    <name type="scientific">Diversispora eburnea</name>
    <dbReference type="NCBI Taxonomy" id="1213867"/>
    <lineage>
        <taxon>Eukaryota</taxon>
        <taxon>Fungi</taxon>
        <taxon>Fungi incertae sedis</taxon>
        <taxon>Mucoromycota</taxon>
        <taxon>Glomeromycotina</taxon>
        <taxon>Glomeromycetes</taxon>
        <taxon>Diversisporales</taxon>
        <taxon>Diversisporaceae</taxon>
        <taxon>Diversispora</taxon>
    </lineage>
</organism>
<dbReference type="InterPro" id="IPR008266">
    <property type="entry name" value="Tyr_kinase_AS"/>
</dbReference>
<dbReference type="GO" id="GO:0007166">
    <property type="term" value="P:cell surface receptor signaling pathway"/>
    <property type="evidence" value="ECO:0007669"/>
    <property type="project" value="InterPro"/>
</dbReference>
<evidence type="ECO:0000259" key="5">
    <source>
        <dbReference type="PROSITE" id="PS50011"/>
    </source>
</evidence>
<keyword evidence="7" id="KW-1185">Reference proteome</keyword>